<reference evidence="2" key="2">
    <citation type="submission" date="2023-06" db="EMBL/GenBank/DDBJ databases">
        <authorList>
            <consortium name="Lawrence Berkeley National Laboratory"/>
            <person name="Haridas S."/>
            <person name="Hensen N."/>
            <person name="Bonometti L."/>
            <person name="Westerberg I."/>
            <person name="Brannstrom I.O."/>
            <person name="Guillou S."/>
            <person name="Cros-Aarteil S."/>
            <person name="Calhoun S."/>
            <person name="Kuo A."/>
            <person name="Mondo S."/>
            <person name="Pangilinan J."/>
            <person name="Riley R."/>
            <person name="Labutti K."/>
            <person name="Andreopoulos B."/>
            <person name="Lipzen A."/>
            <person name="Chen C."/>
            <person name="Yanf M."/>
            <person name="Daum C."/>
            <person name="Ng V."/>
            <person name="Clum A."/>
            <person name="Steindorff A."/>
            <person name="Ohm R."/>
            <person name="Martin F."/>
            <person name="Silar P."/>
            <person name="Natvig D."/>
            <person name="Lalanne C."/>
            <person name="Gautier V."/>
            <person name="Ament-Velasquez S.L."/>
            <person name="Kruys A."/>
            <person name="Hutchinson M.I."/>
            <person name="Powell A.J."/>
            <person name="Barry K."/>
            <person name="Miller A.N."/>
            <person name="Grigoriev I.V."/>
            <person name="Debuchy R."/>
            <person name="Gladieux P."/>
            <person name="Thoren M.H."/>
            <person name="Johannesson H."/>
        </authorList>
    </citation>
    <scope>NUCLEOTIDE SEQUENCE</scope>
    <source>
        <strain evidence="2">CBS 118394</strain>
    </source>
</reference>
<feature type="region of interest" description="Disordered" evidence="1">
    <location>
        <begin position="580"/>
        <end position="625"/>
    </location>
</feature>
<name>A0AAE0HSC7_9PEZI</name>
<accession>A0AAE0HSC7</accession>
<feature type="region of interest" description="Disordered" evidence="1">
    <location>
        <begin position="640"/>
        <end position="676"/>
    </location>
</feature>
<evidence type="ECO:0000256" key="1">
    <source>
        <dbReference type="SAM" id="MobiDB-lite"/>
    </source>
</evidence>
<feature type="compositionally biased region" description="Polar residues" evidence="1">
    <location>
        <begin position="21"/>
        <end position="31"/>
    </location>
</feature>
<reference evidence="2" key="1">
    <citation type="journal article" date="2023" name="Mol. Phylogenet. Evol.">
        <title>Genome-scale phylogeny and comparative genomics of the fungal order Sordariales.</title>
        <authorList>
            <person name="Hensen N."/>
            <person name="Bonometti L."/>
            <person name="Westerberg I."/>
            <person name="Brannstrom I.O."/>
            <person name="Guillou S."/>
            <person name="Cros-Aarteil S."/>
            <person name="Calhoun S."/>
            <person name="Haridas S."/>
            <person name="Kuo A."/>
            <person name="Mondo S."/>
            <person name="Pangilinan J."/>
            <person name="Riley R."/>
            <person name="LaButti K."/>
            <person name="Andreopoulos B."/>
            <person name="Lipzen A."/>
            <person name="Chen C."/>
            <person name="Yan M."/>
            <person name="Daum C."/>
            <person name="Ng V."/>
            <person name="Clum A."/>
            <person name="Steindorff A."/>
            <person name="Ohm R.A."/>
            <person name="Martin F."/>
            <person name="Silar P."/>
            <person name="Natvig D.O."/>
            <person name="Lalanne C."/>
            <person name="Gautier V."/>
            <person name="Ament-Velasquez S.L."/>
            <person name="Kruys A."/>
            <person name="Hutchinson M.I."/>
            <person name="Powell A.J."/>
            <person name="Barry K."/>
            <person name="Miller A.N."/>
            <person name="Grigoriev I.V."/>
            <person name="Debuchy R."/>
            <person name="Gladieux P."/>
            <person name="Hiltunen Thoren M."/>
            <person name="Johannesson H."/>
        </authorList>
    </citation>
    <scope>NUCLEOTIDE SEQUENCE</scope>
    <source>
        <strain evidence="2">CBS 118394</strain>
    </source>
</reference>
<evidence type="ECO:0000313" key="2">
    <source>
        <dbReference type="EMBL" id="KAK3311994.1"/>
    </source>
</evidence>
<comment type="caution">
    <text evidence="2">The sequence shown here is derived from an EMBL/GenBank/DDBJ whole genome shotgun (WGS) entry which is preliminary data.</text>
</comment>
<feature type="region of interest" description="Disordered" evidence="1">
    <location>
        <begin position="1"/>
        <end position="49"/>
    </location>
</feature>
<feature type="region of interest" description="Disordered" evidence="1">
    <location>
        <begin position="852"/>
        <end position="902"/>
    </location>
</feature>
<feature type="region of interest" description="Disordered" evidence="1">
    <location>
        <begin position="167"/>
        <end position="205"/>
    </location>
</feature>
<evidence type="ECO:0000313" key="3">
    <source>
        <dbReference type="Proteomes" id="UP001283341"/>
    </source>
</evidence>
<feature type="region of interest" description="Disordered" evidence="1">
    <location>
        <begin position="63"/>
        <end position="87"/>
    </location>
</feature>
<feature type="region of interest" description="Disordered" evidence="1">
    <location>
        <begin position="249"/>
        <end position="270"/>
    </location>
</feature>
<feature type="compositionally biased region" description="Low complexity" evidence="1">
    <location>
        <begin position="32"/>
        <end position="49"/>
    </location>
</feature>
<protein>
    <submittedName>
        <fullName evidence="2">Uncharacterized protein</fullName>
    </submittedName>
</protein>
<organism evidence="2 3">
    <name type="scientific">Apodospora peruviana</name>
    <dbReference type="NCBI Taxonomy" id="516989"/>
    <lineage>
        <taxon>Eukaryota</taxon>
        <taxon>Fungi</taxon>
        <taxon>Dikarya</taxon>
        <taxon>Ascomycota</taxon>
        <taxon>Pezizomycotina</taxon>
        <taxon>Sordariomycetes</taxon>
        <taxon>Sordariomycetidae</taxon>
        <taxon>Sordariales</taxon>
        <taxon>Lasiosphaeriaceae</taxon>
        <taxon>Apodospora</taxon>
    </lineage>
</organism>
<feature type="compositionally biased region" description="Acidic residues" evidence="1">
    <location>
        <begin position="960"/>
        <end position="989"/>
    </location>
</feature>
<gene>
    <name evidence="2" type="ORF">B0H66DRAFT_486514</name>
</gene>
<dbReference type="Proteomes" id="UP001283341">
    <property type="component" value="Unassembled WGS sequence"/>
</dbReference>
<feature type="region of interest" description="Disordered" evidence="1">
    <location>
        <begin position="1227"/>
        <end position="1292"/>
    </location>
</feature>
<feature type="compositionally biased region" description="Basic and acidic residues" evidence="1">
    <location>
        <begin position="1267"/>
        <end position="1278"/>
    </location>
</feature>
<sequence length="1474" mass="158682">MAASYGPLGQTDDHHDDTQDENMSQSPFHAQSASPLSTTTSTSMTSPSSSAYLTLADQTFTPLSMGSSDYYQSEHADDDDDNDRDACIGRARGKAAGDPEQNSFLRTAGTAAGAGAGGARGLAQIQAPSAPPARRGPTIVSSMIQSFEALRTATTPAGYDLISATKNTGPGLRNNHNYGLISPPATLSPSPSLSPSPTTRQAPQSFSRVLNTNSTARDLVPNTLPALSIPPPPSSVVDLALSSVSADTTVTRPTPKGLTPRTASPSPTHPLPLIFRTASNGSVTINHPTPDIGKRSRSGAYLGNIAALEATAERLVSHTSSIEDAIREEHDELKRTDSRRSSILSRYLSGSDSVSVQGQPRSAVASRQNSILGTNSAARLGGYSPGGYIMSPHTSISGASARLRSASKASSYSPIAGNMDDAAYSEDALFMTRHGPGKSSVRTVASVHSLAQIAELDQPSALTKEAFEEADRAAAAGEDPEDDDTIWASAHQHIEEQFADAFEDVDMGTPQTEVLQPMLSQQFVDEPLRSPRLQLHQPDDYPQYREHLGVQYDDRPTTSGTGATYDQAQRAFGDFDGVHCDPYVDDFPPPQQRQEQAPEFPPEPRRASRLAPPRPKSYFDPSTGQQMLYYPAPVPAMLNLPPKLSKKPKGEAAARNVRRSQVLSAMPQAMPPPPPREPRVWLPDPVEGLHGSRDNLPFMTGLLEEDVGSPAPLSTTDSAPRPPLLPDVGGIDDPSGHARQASETSTIHAPQPPSQPQQPEQQKQQREIRRPQRLTEAEKRKTRATMFDELPPQLRASAFFDLPSTTPKIEVKDGSAMATLDSILDASASAPVSAFTDHAFAGKLGKEVYGVEKKKKKAKKDAAAAAADEEKDNGGKRRTVLVRKSSSDLLVPPKGPKKRASQLSLLGRLRGGHDDDLDIDEGRTTIGLVGGEVGNRRVSDNGSPDTDDQGPISPNQLAPDSDEESEESEPADEESENDEDDEDQEEEDLYQGPPTTLLAELQLRKQQNKLRTRPKLNANGLHTTLLELDTVAEMERKMRKGKQINLAWQDPNTNPDHVDDLDDDDVPLGMLYVAKAAGNRPSTMDISAIMNEVNRPLGLMERRELEDNEPLSARRARLQGRDGGLAPMSLTMMQKRMTQLSLAPAANGLGLGLGGSRSMSRLTLPLQQQNQSVMMVGASALGSVRGAGEEDEFEGETLAQRKARLTGQEDPLPRARPVSRTFSAELLSQFGPEEEEAKGDDNDKGKGKTEDNVPEEEETLGQRRRRLQAEREAREREMNAGGGLAPPMMIPGNRNTMLSTGTGSVMNFDGLGQQQQRLSHRLSMSDMLAAHPIDTPQGVVDPRTQERMRREAEAERVAREKDAKMAALRAQMPATMERTSTGARNGGYMGGVFNDGSGGIQQQQQHNRMSMAPTIVPVGGGHNNGTGGIMMPAAVGGMPYGAGVYGNGAAGMQPMTQQGQPVDMVERWRQSVMP</sequence>
<dbReference type="EMBL" id="JAUEDM010000010">
    <property type="protein sequence ID" value="KAK3311994.1"/>
    <property type="molecule type" value="Genomic_DNA"/>
</dbReference>
<keyword evidence="3" id="KW-1185">Reference proteome</keyword>
<feature type="region of interest" description="Disordered" evidence="1">
    <location>
        <begin position="704"/>
        <end position="790"/>
    </location>
</feature>
<feature type="compositionally biased region" description="Low complexity" evidence="1">
    <location>
        <begin position="182"/>
        <end position="199"/>
    </location>
</feature>
<feature type="compositionally biased region" description="Basic and acidic residues" evidence="1">
    <location>
        <begin position="763"/>
        <end position="779"/>
    </location>
</feature>
<feature type="region of interest" description="Disordered" evidence="1">
    <location>
        <begin position="930"/>
        <end position="993"/>
    </location>
</feature>
<feature type="compositionally biased region" description="Basic and acidic residues" evidence="1">
    <location>
        <begin position="1239"/>
        <end position="1251"/>
    </location>
</feature>
<proteinExistence type="predicted"/>